<dbReference type="InterPro" id="IPR039697">
    <property type="entry name" value="Alcohol_dehydrogenase_Fe"/>
</dbReference>
<evidence type="ECO:0000259" key="3">
    <source>
        <dbReference type="Pfam" id="PF25137"/>
    </source>
</evidence>
<protein>
    <submittedName>
        <fullName evidence="4">Dehydroquinate synthase-like protein</fullName>
    </submittedName>
</protein>
<dbReference type="Gene3D" id="1.20.1090.10">
    <property type="entry name" value="Dehydroquinate synthase-like - alpha domain"/>
    <property type="match status" value="1"/>
</dbReference>
<evidence type="ECO:0000259" key="2">
    <source>
        <dbReference type="Pfam" id="PF00465"/>
    </source>
</evidence>
<dbReference type="Pfam" id="PF00465">
    <property type="entry name" value="Fe-ADH"/>
    <property type="match status" value="1"/>
</dbReference>
<dbReference type="SUPFAM" id="SSF56796">
    <property type="entry name" value="Dehydroquinate synthase-like"/>
    <property type="match status" value="1"/>
</dbReference>
<sequence>MLSYGIPFGEACRKHAEEYGVKKIYILASGTLSRNTNLLQDLKRALDGMVVGERIGMTPHTLVSEVVEVLHDVRRAGADCIVTLGGGSLSDAAKAITFAEANDVQTHKDLLNLPHMMAKDRPSKPTRMPYILIPSTLSGGEYSSYSGVTDEQTNIKYQLCNLAPADVVILSGELAATTPEDVWIASGVRAIDHCCENLCTFKKEEPWAVVEKAQIDGLKLLVPNLLKTLEDPRDATARFNCQLGVVLSLFGLQYHVYPGCSHGIGHILGPMGVSHGKTSAVLMPAVHKYNASVNEKDQSLVRSTLWSIPEAADLFQARGLQRNGADLGDLLDAVVRRLGMPRSLTEVGITGEEKLQQLARNSMADPCVHTNPRKIERPEQVLEILRMCT</sequence>
<proteinExistence type="predicted"/>
<dbReference type="PANTHER" id="PTHR11496:SF107">
    <property type="entry name" value="ALCOHOL DEHYDROGENASE, PUTATIVE (AFU_ORTHOLOGUE AFUA_1G06800)-RELATED"/>
    <property type="match status" value="1"/>
</dbReference>
<feature type="domain" description="Alcohol dehydrogenase iron-type/glycerol dehydrogenase GldA" evidence="2">
    <location>
        <begin position="13"/>
        <end position="168"/>
    </location>
</feature>
<dbReference type="Proteomes" id="UP000620124">
    <property type="component" value="Unassembled WGS sequence"/>
</dbReference>
<dbReference type="AlphaFoldDB" id="A0A8H6XYH9"/>
<keyword evidence="5" id="KW-1185">Reference proteome</keyword>
<dbReference type="InterPro" id="IPR056798">
    <property type="entry name" value="ADH_Fe_C"/>
</dbReference>
<dbReference type="GO" id="GO:0004022">
    <property type="term" value="F:alcohol dehydrogenase (NAD+) activity"/>
    <property type="evidence" value="ECO:0007669"/>
    <property type="project" value="TreeGrafter"/>
</dbReference>
<dbReference type="Pfam" id="PF25137">
    <property type="entry name" value="ADH_Fe_C"/>
    <property type="match status" value="1"/>
</dbReference>
<accession>A0A8H6XYH9</accession>
<name>A0A8H6XYH9_9AGAR</name>
<organism evidence="4 5">
    <name type="scientific">Mycena venus</name>
    <dbReference type="NCBI Taxonomy" id="2733690"/>
    <lineage>
        <taxon>Eukaryota</taxon>
        <taxon>Fungi</taxon>
        <taxon>Dikarya</taxon>
        <taxon>Basidiomycota</taxon>
        <taxon>Agaricomycotina</taxon>
        <taxon>Agaricomycetes</taxon>
        <taxon>Agaricomycetidae</taxon>
        <taxon>Agaricales</taxon>
        <taxon>Marasmiineae</taxon>
        <taxon>Mycenaceae</taxon>
        <taxon>Mycena</taxon>
    </lineage>
</organism>
<evidence type="ECO:0000313" key="5">
    <source>
        <dbReference type="Proteomes" id="UP000620124"/>
    </source>
</evidence>
<dbReference type="OrthoDB" id="3360544at2759"/>
<gene>
    <name evidence="4" type="ORF">MVEN_01293500</name>
</gene>
<reference evidence="4" key="1">
    <citation type="submission" date="2020-05" db="EMBL/GenBank/DDBJ databases">
        <title>Mycena genomes resolve the evolution of fungal bioluminescence.</title>
        <authorList>
            <person name="Tsai I.J."/>
        </authorList>
    </citation>
    <scope>NUCLEOTIDE SEQUENCE</scope>
    <source>
        <strain evidence="4">CCC161011</strain>
    </source>
</reference>
<feature type="domain" description="Fe-containing alcohol dehydrogenase-like C-terminal" evidence="3">
    <location>
        <begin position="184"/>
        <end position="386"/>
    </location>
</feature>
<dbReference type="CDD" id="cd08192">
    <property type="entry name" value="MAR-like"/>
    <property type="match status" value="1"/>
</dbReference>
<evidence type="ECO:0000256" key="1">
    <source>
        <dbReference type="ARBA" id="ARBA00023002"/>
    </source>
</evidence>
<dbReference type="EMBL" id="JACAZI010000010">
    <property type="protein sequence ID" value="KAF7349928.1"/>
    <property type="molecule type" value="Genomic_DNA"/>
</dbReference>
<dbReference type="PANTHER" id="PTHR11496">
    <property type="entry name" value="ALCOHOL DEHYDROGENASE"/>
    <property type="match status" value="1"/>
</dbReference>
<evidence type="ECO:0000313" key="4">
    <source>
        <dbReference type="EMBL" id="KAF7349928.1"/>
    </source>
</evidence>
<comment type="caution">
    <text evidence="4">The sequence shown here is derived from an EMBL/GenBank/DDBJ whole genome shotgun (WGS) entry which is preliminary data.</text>
</comment>
<keyword evidence="1" id="KW-0560">Oxidoreductase</keyword>
<dbReference type="GO" id="GO:0046872">
    <property type="term" value="F:metal ion binding"/>
    <property type="evidence" value="ECO:0007669"/>
    <property type="project" value="InterPro"/>
</dbReference>
<dbReference type="GO" id="GO:0005739">
    <property type="term" value="C:mitochondrion"/>
    <property type="evidence" value="ECO:0007669"/>
    <property type="project" value="TreeGrafter"/>
</dbReference>
<dbReference type="InterPro" id="IPR001670">
    <property type="entry name" value="ADH_Fe/GldA"/>
</dbReference>
<dbReference type="Gene3D" id="3.40.50.1970">
    <property type="match status" value="1"/>
</dbReference>